<dbReference type="InterPro" id="IPR037523">
    <property type="entry name" value="VOC_core"/>
</dbReference>
<gene>
    <name evidence="1" type="ORF">BAY60_21935</name>
</gene>
<evidence type="ECO:0000313" key="1">
    <source>
        <dbReference type="EMBL" id="PXY22508.1"/>
    </source>
</evidence>
<dbReference type="Gene3D" id="3.10.180.10">
    <property type="entry name" value="2,3-Dihydroxybiphenyl 1,2-Dioxygenase, domain 1"/>
    <property type="match status" value="1"/>
</dbReference>
<name>A0A2V4APV2_9PSEU</name>
<proteinExistence type="predicted"/>
<dbReference type="EMBL" id="MASW01000005">
    <property type="protein sequence ID" value="PXY22508.1"/>
    <property type="molecule type" value="Genomic_DNA"/>
</dbReference>
<dbReference type="PANTHER" id="PTHR36437">
    <property type="entry name" value="GLYOXALASE/BLEOMYCIN RESISTANCE PROTEIN/DIOXYGENASE"/>
    <property type="match status" value="1"/>
</dbReference>
<organism evidence="1 2">
    <name type="scientific">Prauserella muralis</name>
    <dbReference type="NCBI Taxonomy" id="588067"/>
    <lineage>
        <taxon>Bacteria</taxon>
        <taxon>Bacillati</taxon>
        <taxon>Actinomycetota</taxon>
        <taxon>Actinomycetes</taxon>
        <taxon>Pseudonocardiales</taxon>
        <taxon>Pseudonocardiaceae</taxon>
        <taxon>Prauserella</taxon>
    </lineage>
</organism>
<dbReference type="Proteomes" id="UP000249915">
    <property type="component" value="Unassembled WGS sequence"/>
</dbReference>
<dbReference type="Pfam" id="PF00903">
    <property type="entry name" value="Glyoxalase"/>
    <property type="match status" value="1"/>
</dbReference>
<dbReference type="AlphaFoldDB" id="A0A2V4APV2"/>
<keyword evidence="2" id="KW-1185">Reference proteome</keyword>
<reference evidence="1 2" key="1">
    <citation type="submission" date="2016-07" db="EMBL/GenBank/DDBJ databases">
        <title>Draft genome sequence of Prauserella muralis DSM 45305, isolated from a mould-covered wall in an indoor environment.</title>
        <authorList>
            <person name="Ruckert C."/>
            <person name="Albersmeier A."/>
            <person name="Jiang C.-L."/>
            <person name="Jiang Y."/>
            <person name="Kalinowski J."/>
            <person name="Schneider O."/>
            <person name="Winkler A."/>
            <person name="Zotchev S.B."/>
        </authorList>
    </citation>
    <scope>NUCLEOTIDE SEQUENCE [LARGE SCALE GENOMIC DNA]</scope>
    <source>
        <strain evidence="1 2">DSM 45305</strain>
    </source>
</reference>
<accession>A0A2V4APV2</accession>
<dbReference type="SUPFAM" id="SSF54593">
    <property type="entry name" value="Glyoxalase/Bleomycin resistance protein/Dihydroxybiphenyl dioxygenase"/>
    <property type="match status" value="1"/>
</dbReference>
<dbReference type="InterPro" id="IPR029068">
    <property type="entry name" value="Glyas_Bleomycin-R_OHBP_Dase"/>
</dbReference>
<dbReference type="PANTHER" id="PTHR36437:SF2">
    <property type="entry name" value="GLYOXALASE_BLEOMYCIN RESISTANCE PROTEIN_DIOXYGENASE"/>
    <property type="match status" value="1"/>
</dbReference>
<dbReference type="RefSeq" id="WP_170160514.1">
    <property type="nucleotide sequence ID" value="NZ_MASW01000005.1"/>
</dbReference>
<dbReference type="PROSITE" id="PS51819">
    <property type="entry name" value="VOC"/>
    <property type="match status" value="1"/>
</dbReference>
<dbReference type="InterPro" id="IPR004360">
    <property type="entry name" value="Glyas_Fos-R_dOase_dom"/>
</dbReference>
<sequence>MTITKLQFVSVPVADHERAKSFYLDTLGFDLQADFAGPHGQFVMVAPKGAESGVVLVDFEVDGRAFGGPVHLQFHSDDVDAAFARLTESGVEASEPRDMPWGRQLAFTDLDGNQISLLQPSAFGDRPRVNNGG</sequence>
<protein>
    <submittedName>
        <fullName evidence="1">Glyoxalase</fullName>
    </submittedName>
</protein>
<evidence type="ECO:0000313" key="2">
    <source>
        <dbReference type="Proteomes" id="UP000249915"/>
    </source>
</evidence>
<comment type="caution">
    <text evidence="1">The sequence shown here is derived from an EMBL/GenBank/DDBJ whole genome shotgun (WGS) entry which is preliminary data.</text>
</comment>